<evidence type="ECO:0000313" key="2">
    <source>
        <dbReference type="EMBL" id="UYQ95935.1"/>
    </source>
</evidence>
<dbReference type="InterPro" id="IPR000421">
    <property type="entry name" value="FA58C"/>
</dbReference>
<dbReference type="PROSITE" id="PS51257">
    <property type="entry name" value="PROKAR_LIPOPROTEIN"/>
    <property type="match status" value="1"/>
</dbReference>
<keyword evidence="3" id="KW-1185">Reference proteome</keyword>
<proteinExistence type="predicted"/>
<sequence length="319" mass="34760">MKINKWIMLMGGVALLAGCKEEYDLPDQPLSQYINVYMPQAVNNPVSKTLGIADTAQTIVFGACYGGQDYPTGNVAVKFKLSPELIDSFNTANGTSYEMLPAIGYDLSGLEATIPAGKVNTEPMKISVRTTGSNAIKALRTYVLPLSIESAGLKINPTLRTTFYVIQALPKLEDYPDYDRSLWSIAGFSSEEANGEGAGNGQAINTIDDDKNTFWHSQWQGASPAAPHHIIYDMGETKEVHGISFLGRQNNGSGKPSSVTVETSLDNVTWEVAGTMALENNQNLQRKFLAEFKQARYIKVTINAAFSASFSSMAELWAF</sequence>
<evidence type="ECO:0000313" key="3">
    <source>
        <dbReference type="Proteomes" id="UP001162741"/>
    </source>
</evidence>
<gene>
    <name evidence="2" type="ORF">MKQ68_12575</name>
</gene>
<dbReference type="Proteomes" id="UP001162741">
    <property type="component" value="Chromosome"/>
</dbReference>
<dbReference type="Pfam" id="PF00754">
    <property type="entry name" value="F5_F8_type_C"/>
    <property type="match status" value="1"/>
</dbReference>
<dbReference type="Gene3D" id="2.60.120.260">
    <property type="entry name" value="Galactose-binding domain-like"/>
    <property type="match status" value="1"/>
</dbReference>
<dbReference type="SUPFAM" id="SSF49785">
    <property type="entry name" value="Galactose-binding domain-like"/>
    <property type="match status" value="1"/>
</dbReference>
<reference evidence="2" key="1">
    <citation type="submission" date="2022-10" db="EMBL/GenBank/DDBJ databases">
        <title>Chitinophaga sp. nov., isolated from soil.</title>
        <authorList>
            <person name="Jeon C.O."/>
        </authorList>
    </citation>
    <scope>NUCLEOTIDE SEQUENCE</scope>
    <source>
        <strain evidence="2">R8</strain>
    </source>
</reference>
<dbReference type="InterPro" id="IPR013728">
    <property type="entry name" value="BT_3987-like_N"/>
</dbReference>
<dbReference type="Gene3D" id="2.60.40.1740">
    <property type="entry name" value="hypothetical protein (bacova_03559)"/>
    <property type="match status" value="1"/>
</dbReference>
<dbReference type="RefSeq" id="WP_264283605.1">
    <property type="nucleotide sequence ID" value="NZ_CP107006.1"/>
</dbReference>
<feature type="domain" description="F5/8 type C" evidence="1">
    <location>
        <begin position="208"/>
        <end position="319"/>
    </location>
</feature>
<dbReference type="PROSITE" id="PS50022">
    <property type="entry name" value="FA58C_3"/>
    <property type="match status" value="1"/>
</dbReference>
<protein>
    <submittedName>
        <fullName evidence="2">DUF1735 domain-containing protein</fullName>
    </submittedName>
</protein>
<dbReference type="EMBL" id="CP107006">
    <property type="protein sequence ID" value="UYQ95935.1"/>
    <property type="molecule type" value="Genomic_DNA"/>
</dbReference>
<dbReference type="Pfam" id="PF08522">
    <property type="entry name" value="BT_3987-like_N"/>
    <property type="match status" value="1"/>
</dbReference>
<accession>A0ABY6J8W9</accession>
<organism evidence="2 3">
    <name type="scientific">Chitinophaga horti</name>
    <dbReference type="NCBI Taxonomy" id="2920382"/>
    <lineage>
        <taxon>Bacteria</taxon>
        <taxon>Pseudomonadati</taxon>
        <taxon>Bacteroidota</taxon>
        <taxon>Chitinophagia</taxon>
        <taxon>Chitinophagales</taxon>
        <taxon>Chitinophagaceae</taxon>
        <taxon>Chitinophaga</taxon>
    </lineage>
</organism>
<name>A0ABY6J8W9_9BACT</name>
<evidence type="ECO:0000259" key="1">
    <source>
        <dbReference type="PROSITE" id="PS50022"/>
    </source>
</evidence>
<dbReference type="InterPro" id="IPR008979">
    <property type="entry name" value="Galactose-bd-like_sf"/>
</dbReference>